<accession>A0A0F9EU41</accession>
<protein>
    <submittedName>
        <fullName evidence="1">Uncharacterized protein</fullName>
    </submittedName>
</protein>
<comment type="caution">
    <text evidence="1">The sequence shown here is derived from an EMBL/GenBank/DDBJ whole genome shotgun (WGS) entry which is preliminary data.</text>
</comment>
<evidence type="ECO:0000313" key="1">
    <source>
        <dbReference type="EMBL" id="KKL27313.1"/>
    </source>
</evidence>
<name>A0A0F9EU41_9ZZZZ</name>
<gene>
    <name evidence="1" type="ORF">LCGC14_2386400</name>
</gene>
<organism evidence="1">
    <name type="scientific">marine sediment metagenome</name>
    <dbReference type="NCBI Taxonomy" id="412755"/>
    <lineage>
        <taxon>unclassified sequences</taxon>
        <taxon>metagenomes</taxon>
        <taxon>ecological metagenomes</taxon>
    </lineage>
</organism>
<sequence>MVVCTKCGVEKLSSEFNKDKYRKNGLRSACRLCTKTMYKKWISSEEGQLRKSEYDKERYHSNIDSEKKRMKKWRDANPERHRRNVKLWREKNPDRIKEHERNRPSRAAWYRKKRREDINFRIAGSLRSRLRAATRAQLAGGSPKKGSAIENLGCTMSELIVHLENQFQQGMSWENYGEWHIDHVKPLSSFDLLREEQVKEVCHFANLQPLWSEDNLRKGNKV</sequence>
<dbReference type="AlphaFoldDB" id="A0A0F9EU41"/>
<dbReference type="EMBL" id="LAZR01035509">
    <property type="protein sequence ID" value="KKL27313.1"/>
    <property type="molecule type" value="Genomic_DNA"/>
</dbReference>
<proteinExistence type="predicted"/>
<reference evidence="1" key="1">
    <citation type="journal article" date="2015" name="Nature">
        <title>Complex archaea that bridge the gap between prokaryotes and eukaryotes.</title>
        <authorList>
            <person name="Spang A."/>
            <person name="Saw J.H."/>
            <person name="Jorgensen S.L."/>
            <person name="Zaremba-Niedzwiedzka K."/>
            <person name="Martijn J."/>
            <person name="Lind A.E."/>
            <person name="van Eijk R."/>
            <person name="Schleper C."/>
            <person name="Guy L."/>
            <person name="Ettema T.J."/>
        </authorList>
    </citation>
    <scope>NUCLEOTIDE SEQUENCE</scope>
</reference>